<keyword evidence="12" id="KW-0460">Magnesium</keyword>
<dbReference type="GO" id="GO:0015031">
    <property type="term" value="P:protein transport"/>
    <property type="evidence" value="ECO:0007669"/>
    <property type="project" value="UniProtKB-KW"/>
</dbReference>
<name>A0A1X7UX31_AMPQE</name>
<dbReference type="SUPFAM" id="SSF52540">
    <property type="entry name" value="P-loop containing nucleoside triphosphate hydrolases"/>
    <property type="match status" value="2"/>
</dbReference>
<dbReference type="OrthoDB" id="425923at2759"/>
<comment type="similarity">
    <text evidence="3">Belongs to the TRAFAC class TrmE-Era-EngA-EngB-Septin-like GTPase superfamily. AIG1/Toc34/Toc159-like paraseptin GTPase family. IAN subfamily.</text>
</comment>
<keyword evidence="9" id="KW-0547">Nucleotide-binding</keyword>
<evidence type="ECO:0000259" key="19">
    <source>
        <dbReference type="PROSITE" id="PS51720"/>
    </source>
</evidence>
<dbReference type="STRING" id="400682.A0A1X7UX31"/>
<evidence type="ECO:0000256" key="8">
    <source>
        <dbReference type="ARBA" id="ARBA00022723"/>
    </source>
</evidence>
<feature type="chain" id="PRO_5010866595" description="AIG1-type G domain-containing protein" evidence="18">
    <location>
        <begin position="22"/>
        <end position="553"/>
    </location>
</feature>
<accession>A0A1X7UX31</accession>
<keyword evidence="18" id="KW-0732">Signal</keyword>
<evidence type="ECO:0000256" key="10">
    <source>
        <dbReference type="ARBA" id="ARBA00022801"/>
    </source>
</evidence>
<evidence type="ECO:0000256" key="14">
    <source>
        <dbReference type="ARBA" id="ARBA00022989"/>
    </source>
</evidence>
<evidence type="ECO:0000256" key="3">
    <source>
        <dbReference type="ARBA" id="ARBA00008535"/>
    </source>
</evidence>
<sequence>MASQSVVFVAVCISLISLTGGGNKNAIPSLKIFVVGRTGSGKSTLINGLFGSEKAEVGDGLDAQTKDIECFVELYHSEGSETQQKFKVTICDSPGFRDPTFSNSDEEYARMLQACVPKDPDLVLFVVSMEETRWTRDQIETVTQVNKVLGKEIWKNTLLVLTFANKVNDVEKKNEFLKKFVQSLDKIGVNTDNMSVALAGHLSKGEGDHLPKHGIKYWYTELLIKGVKRVKTKGLDALMLLILKNKDNVTLTDKNKAILCNIFNNRASRAVFATVLFATAAIMSPFGFLVTGLVSTGAAAAGYWSTTTLDEFCICISLISLTGGGNAVPSVKILVVGKTGSGKSTLINGLFGSEKVEVDGHDTLESDSVTKDVECFVEIYESGSEKEPWQKFNVTICDSPGFQDTSYSDEEYIEKLKSKCNDPDLVLYVVSMRETRWTIDQVETITLVNKALGTEIWNSTLLVLTFANEVEDIEKKNEFLKKFVQSLDKIGVKAGDMPVALAGHLLNGEGDHLPEHNITYWYTELLIKGVKQARKQLFVMFSTARYQWQLLQL</sequence>
<feature type="domain" description="AIG1-type G" evidence="19">
    <location>
        <begin position="27"/>
        <end position="250"/>
    </location>
</feature>
<proteinExistence type="inferred from homology"/>
<keyword evidence="11" id="KW-1002">Plastid outer membrane</keyword>
<dbReference type="GO" id="GO:0016020">
    <property type="term" value="C:membrane"/>
    <property type="evidence" value="ECO:0007669"/>
    <property type="project" value="UniProtKB-SubCell"/>
</dbReference>
<keyword evidence="5" id="KW-0150">Chloroplast</keyword>
<dbReference type="InterPro" id="IPR045058">
    <property type="entry name" value="GIMA/IAN/Toc"/>
</dbReference>
<dbReference type="InterPro" id="IPR027417">
    <property type="entry name" value="P-loop_NTPase"/>
</dbReference>
<dbReference type="InterPro" id="IPR006703">
    <property type="entry name" value="G_AIG1"/>
</dbReference>
<evidence type="ECO:0000256" key="12">
    <source>
        <dbReference type="ARBA" id="ARBA00022842"/>
    </source>
</evidence>
<keyword evidence="16" id="KW-0472">Membrane</keyword>
<evidence type="ECO:0000313" key="20">
    <source>
        <dbReference type="EnsemblMetazoa" id="Aqu2.1.32084_001"/>
    </source>
</evidence>
<keyword evidence="10" id="KW-0378">Hydrolase</keyword>
<evidence type="ECO:0000256" key="15">
    <source>
        <dbReference type="ARBA" id="ARBA00023134"/>
    </source>
</evidence>
<dbReference type="GO" id="GO:0046872">
    <property type="term" value="F:metal ion binding"/>
    <property type="evidence" value="ECO:0007669"/>
    <property type="project" value="UniProtKB-KW"/>
</dbReference>
<dbReference type="Pfam" id="PF04548">
    <property type="entry name" value="AIG1"/>
    <property type="match status" value="2"/>
</dbReference>
<feature type="domain" description="AIG1-type G" evidence="19">
    <location>
        <begin position="328"/>
        <end position="553"/>
    </location>
</feature>
<evidence type="ECO:0000256" key="5">
    <source>
        <dbReference type="ARBA" id="ARBA00022528"/>
    </source>
</evidence>
<dbReference type="PANTHER" id="PTHR10903:SF135">
    <property type="entry name" value="TRANSLOCASE OF CHLOROPLAST 120, CHLOROPLASTIC-RELATED"/>
    <property type="match status" value="1"/>
</dbReference>
<protein>
    <recommendedName>
        <fullName evidence="19">AIG1-type G domain-containing protein</fullName>
    </recommendedName>
</protein>
<evidence type="ECO:0000256" key="7">
    <source>
        <dbReference type="ARBA" id="ARBA00022692"/>
    </source>
</evidence>
<keyword evidence="6" id="KW-0934">Plastid</keyword>
<dbReference type="GO" id="GO:0016787">
    <property type="term" value="F:hydrolase activity"/>
    <property type="evidence" value="ECO:0007669"/>
    <property type="project" value="UniProtKB-KW"/>
</dbReference>
<keyword evidence="7" id="KW-0812">Transmembrane</keyword>
<evidence type="ECO:0000256" key="4">
    <source>
        <dbReference type="ARBA" id="ARBA00022448"/>
    </source>
</evidence>
<evidence type="ECO:0000256" key="16">
    <source>
        <dbReference type="ARBA" id="ARBA00023136"/>
    </source>
</evidence>
<keyword evidence="14" id="KW-1133">Transmembrane helix</keyword>
<evidence type="ECO:0000256" key="18">
    <source>
        <dbReference type="SAM" id="SignalP"/>
    </source>
</evidence>
<evidence type="ECO:0000256" key="2">
    <source>
        <dbReference type="ARBA" id="ARBA00004167"/>
    </source>
</evidence>
<evidence type="ECO:0000256" key="11">
    <source>
        <dbReference type="ARBA" id="ARBA00022805"/>
    </source>
</evidence>
<evidence type="ECO:0000256" key="17">
    <source>
        <dbReference type="ARBA" id="ARBA00024013"/>
    </source>
</evidence>
<evidence type="ECO:0000256" key="13">
    <source>
        <dbReference type="ARBA" id="ARBA00022927"/>
    </source>
</evidence>
<evidence type="ECO:0000256" key="1">
    <source>
        <dbReference type="ARBA" id="ARBA00001946"/>
    </source>
</evidence>
<dbReference type="PROSITE" id="PS51720">
    <property type="entry name" value="G_AIG1"/>
    <property type="match status" value="2"/>
</dbReference>
<dbReference type="GO" id="GO:0005525">
    <property type="term" value="F:GTP binding"/>
    <property type="evidence" value="ECO:0007669"/>
    <property type="project" value="UniProtKB-KW"/>
</dbReference>
<keyword evidence="13" id="KW-0653">Protein transport</keyword>
<dbReference type="EnsemblMetazoa" id="Aqu2.1.32084_001">
    <property type="protein sequence ID" value="Aqu2.1.32084_001"/>
    <property type="gene ID" value="Aqu2.1.32084"/>
</dbReference>
<dbReference type="AlphaFoldDB" id="A0A1X7UX31"/>
<evidence type="ECO:0000256" key="6">
    <source>
        <dbReference type="ARBA" id="ARBA00022640"/>
    </source>
</evidence>
<comment type="cofactor">
    <cofactor evidence="1">
        <name>Mg(2+)</name>
        <dbReference type="ChEBI" id="CHEBI:18420"/>
    </cofactor>
</comment>
<dbReference type="Gene3D" id="3.40.50.300">
    <property type="entry name" value="P-loop containing nucleotide triphosphate hydrolases"/>
    <property type="match status" value="2"/>
</dbReference>
<comment type="subcellular location">
    <subcellularLocation>
        <location evidence="2">Membrane</location>
        <topology evidence="2">Single-pass membrane protein</topology>
    </subcellularLocation>
    <subcellularLocation>
        <location evidence="17">Plastid</location>
        <location evidence="17">Chloroplast outer membrane</location>
    </subcellularLocation>
</comment>
<feature type="signal peptide" evidence="18">
    <location>
        <begin position="1"/>
        <end position="21"/>
    </location>
</feature>
<evidence type="ECO:0000256" key="9">
    <source>
        <dbReference type="ARBA" id="ARBA00022741"/>
    </source>
</evidence>
<keyword evidence="8" id="KW-0479">Metal-binding</keyword>
<organism evidence="20">
    <name type="scientific">Amphimedon queenslandica</name>
    <name type="common">Sponge</name>
    <dbReference type="NCBI Taxonomy" id="400682"/>
    <lineage>
        <taxon>Eukaryota</taxon>
        <taxon>Metazoa</taxon>
        <taxon>Porifera</taxon>
        <taxon>Demospongiae</taxon>
        <taxon>Heteroscleromorpha</taxon>
        <taxon>Haplosclerida</taxon>
        <taxon>Niphatidae</taxon>
        <taxon>Amphimedon</taxon>
    </lineage>
</organism>
<keyword evidence="4" id="KW-0813">Transport</keyword>
<reference evidence="20" key="1">
    <citation type="submission" date="2017-05" db="UniProtKB">
        <authorList>
            <consortium name="EnsemblMetazoa"/>
        </authorList>
    </citation>
    <scope>IDENTIFICATION</scope>
</reference>
<keyword evidence="15" id="KW-0342">GTP-binding</keyword>
<dbReference type="PANTHER" id="PTHR10903">
    <property type="entry name" value="GTPASE, IMAP FAMILY MEMBER-RELATED"/>
    <property type="match status" value="1"/>
</dbReference>
<dbReference type="InParanoid" id="A0A1X7UX31"/>